<dbReference type="InterPro" id="IPR028098">
    <property type="entry name" value="Glyco_trans_4-like_N"/>
</dbReference>
<dbReference type="NCBIfam" id="TIGR04047">
    <property type="entry name" value="MSMEG_0565_glyc"/>
    <property type="match status" value="1"/>
</dbReference>
<comment type="caution">
    <text evidence="4">The sequence shown here is derived from an EMBL/GenBank/DDBJ whole genome shotgun (WGS) entry which is preliminary data.</text>
</comment>
<dbReference type="CDD" id="cd03801">
    <property type="entry name" value="GT4_PimA-like"/>
    <property type="match status" value="1"/>
</dbReference>
<evidence type="ECO:0000313" key="4">
    <source>
        <dbReference type="EMBL" id="RYC33262.1"/>
    </source>
</evidence>
<keyword evidence="1 4" id="KW-0808">Transferase</keyword>
<dbReference type="Proteomes" id="UP000290759">
    <property type="component" value="Unassembled WGS sequence"/>
</dbReference>
<dbReference type="PANTHER" id="PTHR46401:SF2">
    <property type="entry name" value="GLYCOSYLTRANSFERASE WBBK-RELATED"/>
    <property type="match status" value="1"/>
</dbReference>
<dbReference type="GO" id="GO:0016757">
    <property type="term" value="F:glycosyltransferase activity"/>
    <property type="evidence" value="ECO:0007669"/>
    <property type="project" value="InterPro"/>
</dbReference>
<organism evidence="4 5">
    <name type="scientific">Lichenibacterium minor</name>
    <dbReference type="NCBI Taxonomy" id="2316528"/>
    <lineage>
        <taxon>Bacteria</taxon>
        <taxon>Pseudomonadati</taxon>
        <taxon>Pseudomonadota</taxon>
        <taxon>Alphaproteobacteria</taxon>
        <taxon>Hyphomicrobiales</taxon>
        <taxon>Lichenihabitantaceae</taxon>
        <taxon>Lichenibacterium</taxon>
    </lineage>
</organism>
<reference evidence="4 5" key="1">
    <citation type="submission" date="2018-12" db="EMBL/GenBank/DDBJ databases">
        <authorList>
            <person name="Grouzdev D.S."/>
            <person name="Krutkina M.S."/>
        </authorList>
    </citation>
    <scope>NUCLEOTIDE SEQUENCE [LARGE SCALE GENOMIC DNA]</scope>
    <source>
        <strain evidence="4 5">RmlP026</strain>
    </source>
</reference>
<evidence type="ECO:0000259" key="2">
    <source>
        <dbReference type="Pfam" id="PF00534"/>
    </source>
</evidence>
<dbReference type="RefSeq" id="WP_129224183.1">
    <property type="nucleotide sequence ID" value="NZ_QYBB01000003.1"/>
</dbReference>
<dbReference type="SUPFAM" id="SSF53756">
    <property type="entry name" value="UDP-Glycosyltransferase/glycogen phosphorylase"/>
    <property type="match status" value="1"/>
</dbReference>
<keyword evidence="5" id="KW-1185">Reference proteome</keyword>
<dbReference type="GO" id="GO:0009103">
    <property type="term" value="P:lipopolysaccharide biosynthetic process"/>
    <property type="evidence" value="ECO:0007669"/>
    <property type="project" value="TreeGrafter"/>
</dbReference>
<accession>A0A4Q2U9U4</accession>
<gene>
    <name evidence="4" type="ORF">D3273_05200</name>
</gene>
<feature type="domain" description="Glycosyl transferase family 1" evidence="2">
    <location>
        <begin position="196"/>
        <end position="356"/>
    </location>
</feature>
<dbReference type="AlphaFoldDB" id="A0A4Q2U9U4"/>
<evidence type="ECO:0000256" key="1">
    <source>
        <dbReference type="ARBA" id="ARBA00022679"/>
    </source>
</evidence>
<feature type="domain" description="Glycosyltransferase subfamily 4-like N-terminal" evidence="3">
    <location>
        <begin position="17"/>
        <end position="176"/>
    </location>
</feature>
<dbReference type="EMBL" id="QYBB01000003">
    <property type="protein sequence ID" value="RYC33262.1"/>
    <property type="molecule type" value="Genomic_DNA"/>
</dbReference>
<proteinExistence type="predicted"/>
<dbReference type="InterPro" id="IPR023986">
    <property type="entry name" value="GlycosylTfrase_MSMEG0565"/>
</dbReference>
<dbReference type="Pfam" id="PF00534">
    <property type="entry name" value="Glycos_transf_1"/>
    <property type="match status" value="1"/>
</dbReference>
<evidence type="ECO:0000259" key="3">
    <source>
        <dbReference type="Pfam" id="PF13439"/>
    </source>
</evidence>
<name>A0A4Q2U9U4_9HYPH</name>
<dbReference type="OrthoDB" id="9801609at2"/>
<dbReference type="Gene3D" id="3.40.50.2000">
    <property type="entry name" value="Glycogen Phosphorylase B"/>
    <property type="match status" value="2"/>
</dbReference>
<protein>
    <submittedName>
        <fullName evidence="4">MSMEG_0565 family glycosyltransferase</fullName>
    </submittedName>
</protein>
<dbReference type="PANTHER" id="PTHR46401">
    <property type="entry name" value="GLYCOSYLTRANSFERASE WBBK-RELATED"/>
    <property type="match status" value="1"/>
</dbReference>
<evidence type="ECO:0000313" key="5">
    <source>
        <dbReference type="Proteomes" id="UP000290759"/>
    </source>
</evidence>
<sequence>MTRPLRIAILTHSTNPRGGVSHCLSLAEALTALGHEAVVHAPDPARLGFFRPAACATVSVPACRIESRSTHDMVEQRVADYWDWFSAPGNRAFDLYHAHDGIGGSALAELHGAGLIPPFVRTVHHLDHFSDPRVEARQRRAVVEAGTALCVSDTWVELLRARYGVDAGRVSNGVDVGAFSPRPDASDAAVRARLGLGEGPILLAVGGREPRKNSLRIIEAFARVRARHPRAQLVIVGGASVLDHSAYARLCDEALLRLNLGARPGGAVVLAGPVPQAEVPALYRVADALAFPSLQEGFGLSVVEAMACGTPVVVSRIAPFTEYLGPDDAAWAEPTDVASIAGAMEDALDPRARAARVARGHAVAARFDWASSARRHLDHYAAHLAVPSGPRIAAHA</sequence>
<dbReference type="Pfam" id="PF13439">
    <property type="entry name" value="Glyco_transf_4"/>
    <property type="match status" value="1"/>
</dbReference>
<reference evidence="4 5" key="2">
    <citation type="submission" date="2019-02" db="EMBL/GenBank/DDBJ databases">
        <title>'Lichenibacterium ramalinii' gen. nov. sp. nov., 'Lichenibacterium minor' gen. nov. sp. nov.</title>
        <authorList>
            <person name="Pankratov T."/>
        </authorList>
    </citation>
    <scope>NUCLEOTIDE SEQUENCE [LARGE SCALE GENOMIC DNA]</scope>
    <source>
        <strain evidence="4 5">RmlP026</strain>
    </source>
</reference>
<dbReference type="InterPro" id="IPR001296">
    <property type="entry name" value="Glyco_trans_1"/>
</dbReference>